<feature type="signal peptide" evidence="4">
    <location>
        <begin position="1"/>
        <end position="19"/>
    </location>
</feature>
<comment type="caution">
    <text evidence="5">The sequence shown here is derived from an EMBL/GenBank/DDBJ whole genome shotgun (WGS) entry which is preliminary data.</text>
</comment>
<dbReference type="CDD" id="cd06532">
    <property type="entry name" value="Glyco_transf_25"/>
    <property type="match status" value="1"/>
</dbReference>
<evidence type="ECO:0000313" key="5">
    <source>
        <dbReference type="EMBL" id="KAL2276096.1"/>
    </source>
</evidence>
<name>A0ABR4E0Z3_9PEZI</name>
<dbReference type="PANTHER" id="PTHR10730:SF53">
    <property type="entry name" value="GLYCOSYLTRANSFERASE 25 FAMILY MEMBER"/>
    <property type="match status" value="1"/>
</dbReference>
<comment type="similarity">
    <text evidence="1">Belongs to the glycosyltransferase 25 family.</text>
</comment>
<reference evidence="5 6" key="1">
    <citation type="submission" date="2024-03" db="EMBL/GenBank/DDBJ databases">
        <title>A high-quality draft genome sequence of Diaporthe vaccinii, a causative agent of upright dieback and viscid rot disease in cranberry plants.</title>
        <authorList>
            <person name="Sarrasin M."/>
            <person name="Lang B.F."/>
            <person name="Burger G."/>
        </authorList>
    </citation>
    <scope>NUCLEOTIDE SEQUENCE [LARGE SCALE GENOMIC DNA]</scope>
    <source>
        <strain evidence="5 6">IS7</strain>
    </source>
</reference>
<organism evidence="5 6">
    <name type="scientific">Diaporthe vaccinii</name>
    <dbReference type="NCBI Taxonomy" id="105482"/>
    <lineage>
        <taxon>Eukaryota</taxon>
        <taxon>Fungi</taxon>
        <taxon>Dikarya</taxon>
        <taxon>Ascomycota</taxon>
        <taxon>Pezizomycotina</taxon>
        <taxon>Sordariomycetes</taxon>
        <taxon>Sordariomycetidae</taxon>
        <taxon>Diaporthales</taxon>
        <taxon>Diaporthaceae</taxon>
        <taxon>Diaporthe</taxon>
        <taxon>Diaporthe eres species complex</taxon>
    </lineage>
</organism>
<keyword evidence="2" id="KW-0328">Glycosyltransferase</keyword>
<keyword evidence="3" id="KW-0808">Transferase</keyword>
<dbReference type="EMBL" id="JBAWTH010000122">
    <property type="protein sequence ID" value="KAL2276096.1"/>
    <property type="molecule type" value="Genomic_DNA"/>
</dbReference>
<evidence type="ECO:0000256" key="2">
    <source>
        <dbReference type="ARBA" id="ARBA00022676"/>
    </source>
</evidence>
<evidence type="ECO:0000256" key="4">
    <source>
        <dbReference type="SAM" id="SignalP"/>
    </source>
</evidence>
<dbReference type="PANTHER" id="PTHR10730">
    <property type="entry name" value="PROCOLLAGEN-LYSINE,2-OXOGLUTARATE 5-DIOXYGENASE/GLYCOSYLTRANSFERASE 25 FAMILY MEMBER"/>
    <property type="match status" value="1"/>
</dbReference>
<accession>A0ABR4E0Z3</accession>
<dbReference type="InterPro" id="IPR002654">
    <property type="entry name" value="Glyco_trans_25"/>
</dbReference>
<protein>
    <recommendedName>
        <fullName evidence="7">Glycosyltransferase family 25 protein</fullName>
    </recommendedName>
</protein>
<evidence type="ECO:0000313" key="6">
    <source>
        <dbReference type="Proteomes" id="UP001600888"/>
    </source>
</evidence>
<proteinExistence type="inferred from homology"/>
<keyword evidence="4" id="KW-0732">Signal</keyword>
<dbReference type="Proteomes" id="UP001600888">
    <property type="component" value="Unassembled WGS sequence"/>
</dbReference>
<keyword evidence="6" id="KW-1185">Reference proteome</keyword>
<evidence type="ECO:0000256" key="3">
    <source>
        <dbReference type="ARBA" id="ARBA00022679"/>
    </source>
</evidence>
<feature type="chain" id="PRO_5045163703" description="Glycosyltransferase family 25 protein" evidence="4">
    <location>
        <begin position="20"/>
        <end position="475"/>
    </location>
</feature>
<sequence length="475" mass="52979">MLALPTAWVWLLLAWFAASDTRLLEHISAARKPGEKKQKTPDGHIPRGKAPFSLYARIAAYVSIAVLFWSFSLSPLDQQAPQSDKAKQAFSFSIQSNSVPSKQETTIPSQNESAAEVQDEAVHNETLGFQEIFVINLPERTDKRDALSLVSALTDIKLTWTSAIRGSNVPDKALPLGVDRKGWRDGGIGSWRSQMNVIRTMVEQNVASALILEDDADWDVRLKEQLESISQGTRLLLERAHTEEDYVSKLSPKTRKWDNINSPYGDGWDILWLGHCGETFPERIPGHHEIYNLSSARYTYYALQDDETLPSDPKDITETWIGLEHKSDKYQGTRWVHFSGGPTCSQAYALSQAGARKVLHALSVGGTLIEQLDNAMSHLCRDHTPWDNPDDVDGPPGYPGANMRCLSVNPPLFSQHKPRGRKAAGSDIETLEDGEGIREVGESPNLVWSARLNVQNLMNGKPMEDQFARPREETA</sequence>
<dbReference type="InterPro" id="IPR050757">
    <property type="entry name" value="Collagen_mod_GT25"/>
</dbReference>
<evidence type="ECO:0000256" key="1">
    <source>
        <dbReference type="ARBA" id="ARBA00006721"/>
    </source>
</evidence>
<evidence type="ECO:0008006" key="7">
    <source>
        <dbReference type="Google" id="ProtNLM"/>
    </source>
</evidence>
<gene>
    <name evidence="5" type="ORF">FJTKL_01379</name>
</gene>